<evidence type="ECO:0000313" key="2">
    <source>
        <dbReference type="EMBL" id="OOG25977.1"/>
    </source>
</evidence>
<dbReference type="RefSeq" id="WP_077278135.1">
    <property type="nucleotide sequence ID" value="NZ_MVBK01000032.1"/>
</dbReference>
<reference evidence="2 3" key="1">
    <citation type="submission" date="2017-02" db="EMBL/GenBank/DDBJ databases">
        <title>Genomic diversity within the haloalkaliphilic genus Thioalkalivibrio.</title>
        <authorList>
            <person name="Ahn A.-C."/>
            <person name="Meier-Kolthoff J."/>
            <person name="Overmars L."/>
            <person name="Richter M."/>
            <person name="Woyke T."/>
            <person name="Sorokin D.Y."/>
            <person name="Muyzer G."/>
        </authorList>
    </citation>
    <scope>NUCLEOTIDE SEQUENCE [LARGE SCALE GENOMIC DNA]</scope>
    <source>
        <strain evidence="2 3">ALJD</strain>
    </source>
</reference>
<dbReference type="STRING" id="108003.B1C78_05470"/>
<evidence type="ECO:0000256" key="1">
    <source>
        <dbReference type="SAM" id="Phobius"/>
    </source>
</evidence>
<dbReference type="PANTHER" id="PTHR38468:SF1">
    <property type="entry name" value="SLL0939 PROTEIN"/>
    <property type="match status" value="1"/>
</dbReference>
<dbReference type="OrthoDB" id="9812897at2"/>
<dbReference type="Proteomes" id="UP000189462">
    <property type="component" value="Unassembled WGS sequence"/>
</dbReference>
<organism evidence="2 3">
    <name type="scientific">Thioalkalivibrio denitrificans</name>
    <dbReference type="NCBI Taxonomy" id="108003"/>
    <lineage>
        <taxon>Bacteria</taxon>
        <taxon>Pseudomonadati</taxon>
        <taxon>Pseudomonadota</taxon>
        <taxon>Gammaproteobacteria</taxon>
        <taxon>Chromatiales</taxon>
        <taxon>Ectothiorhodospiraceae</taxon>
        <taxon>Thioalkalivibrio</taxon>
    </lineage>
</organism>
<comment type="caution">
    <text evidence="2">The sequence shown here is derived from an EMBL/GenBank/DDBJ whole genome shotgun (WGS) entry which is preliminary data.</text>
</comment>
<dbReference type="PANTHER" id="PTHR38468">
    <property type="entry name" value="SLL0939 PROTEIN"/>
    <property type="match status" value="1"/>
</dbReference>
<dbReference type="InterPro" id="IPR012427">
    <property type="entry name" value="DUF1622"/>
</dbReference>
<accession>A0A1V3NLH8</accession>
<keyword evidence="3" id="KW-1185">Reference proteome</keyword>
<dbReference type="Pfam" id="PF07784">
    <property type="entry name" value="DUF1622"/>
    <property type="match status" value="1"/>
</dbReference>
<name>A0A1V3NLH8_9GAMM</name>
<proteinExistence type="predicted"/>
<dbReference type="EMBL" id="MVBK01000032">
    <property type="protein sequence ID" value="OOG25977.1"/>
    <property type="molecule type" value="Genomic_DNA"/>
</dbReference>
<keyword evidence="1" id="KW-0812">Transmembrane</keyword>
<keyword evidence="1" id="KW-0472">Membrane</keyword>
<evidence type="ECO:0008006" key="4">
    <source>
        <dbReference type="Google" id="ProtNLM"/>
    </source>
</evidence>
<sequence length="124" mass="14009">MEIFHTILGVALYPLLAIGVIIVLVGTVEAAWRFVRLRFDGHDGHVHLILQTDLIRERLGAHLLLGLDFFIAADIIKSVVAPTWENVGILAAIVAVRIVLSYFLTREMEQSRRERNELEQDGRP</sequence>
<keyword evidence="1" id="KW-1133">Transmembrane helix</keyword>
<dbReference type="AlphaFoldDB" id="A0A1V3NLH8"/>
<feature type="transmembrane region" description="Helical" evidence="1">
    <location>
        <begin position="6"/>
        <end position="28"/>
    </location>
</feature>
<feature type="transmembrane region" description="Helical" evidence="1">
    <location>
        <begin position="59"/>
        <end position="81"/>
    </location>
</feature>
<gene>
    <name evidence="2" type="ORF">B1C78_05470</name>
</gene>
<feature type="transmembrane region" description="Helical" evidence="1">
    <location>
        <begin position="87"/>
        <end position="105"/>
    </location>
</feature>
<evidence type="ECO:0000313" key="3">
    <source>
        <dbReference type="Proteomes" id="UP000189462"/>
    </source>
</evidence>
<protein>
    <recommendedName>
        <fullName evidence="4">DUF1622 domain-containing protein</fullName>
    </recommendedName>
</protein>